<organism evidence="3 4">
    <name type="scientific">Brevibacillus agri</name>
    <dbReference type="NCBI Taxonomy" id="51101"/>
    <lineage>
        <taxon>Bacteria</taxon>
        <taxon>Bacillati</taxon>
        <taxon>Bacillota</taxon>
        <taxon>Bacilli</taxon>
        <taxon>Bacillales</taxon>
        <taxon>Paenibacillaceae</taxon>
        <taxon>Brevibacillus</taxon>
    </lineage>
</organism>
<sequence>MKKKLAMSVIALAVSAMAGSAFAADESTVQKAVATFPAKTVTVQNDGMQVPMQPVINLEQMAKEKGISVDELLKQLEKEGKFMKAALTLAVPATEADSDKAPVAVKMVKLADATANSAALPAISLEENLAIASTAVTLPAPVQPADIRQETREIITLKDATWLRVGVPYYEQNTVAGTYYVSTRLNNDLVHTYITIMVSIGIITLCGWAIGLRPVAFAYAAASPIGAGSGANLFRQLRASPARLHPGQRSRDQPARLPVR</sequence>
<evidence type="ECO:0000313" key="4">
    <source>
        <dbReference type="Proteomes" id="UP000317180"/>
    </source>
</evidence>
<evidence type="ECO:0000313" key="3">
    <source>
        <dbReference type="EMBL" id="GED25421.1"/>
    </source>
</evidence>
<keyword evidence="1" id="KW-1133">Transmembrane helix</keyword>
<evidence type="ECO:0000256" key="2">
    <source>
        <dbReference type="SAM" id="SignalP"/>
    </source>
</evidence>
<keyword evidence="2" id="KW-0732">Signal</keyword>
<keyword evidence="4" id="KW-1185">Reference proteome</keyword>
<comment type="caution">
    <text evidence="3">The sequence shown here is derived from an EMBL/GenBank/DDBJ whole genome shotgun (WGS) entry which is preliminary data.</text>
</comment>
<dbReference type="EMBL" id="BJOD01000013">
    <property type="protein sequence ID" value="GED25421.1"/>
    <property type="molecule type" value="Genomic_DNA"/>
</dbReference>
<protein>
    <submittedName>
        <fullName evidence="3">Uncharacterized protein</fullName>
    </submittedName>
</protein>
<gene>
    <name evidence="3" type="ORF">BAG01nite_15230</name>
</gene>
<keyword evidence="1" id="KW-0812">Transmembrane</keyword>
<reference evidence="3 4" key="1">
    <citation type="submission" date="2019-06" db="EMBL/GenBank/DDBJ databases">
        <title>Whole genome shotgun sequence of Brevibacillus agri NBRC 15538.</title>
        <authorList>
            <person name="Hosoyama A."/>
            <person name="Uohara A."/>
            <person name="Ohji S."/>
            <person name="Ichikawa N."/>
        </authorList>
    </citation>
    <scope>NUCLEOTIDE SEQUENCE [LARGE SCALE GENOMIC DNA]</scope>
    <source>
        <strain evidence="3 4">NBRC 15538</strain>
    </source>
</reference>
<name>A0ABQ0SNI3_9BACL</name>
<feature type="chain" id="PRO_5045946838" evidence="2">
    <location>
        <begin position="24"/>
        <end position="260"/>
    </location>
</feature>
<proteinExistence type="predicted"/>
<dbReference type="RefSeq" id="WP_242507448.1">
    <property type="nucleotide sequence ID" value="NZ_BJOD01000013.1"/>
</dbReference>
<feature type="transmembrane region" description="Helical" evidence="1">
    <location>
        <begin position="190"/>
        <end position="210"/>
    </location>
</feature>
<dbReference type="GeneID" id="82813912"/>
<dbReference type="Proteomes" id="UP000317180">
    <property type="component" value="Unassembled WGS sequence"/>
</dbReference>
<evidence type="ECO:0000256" key="1">
    <source>
        <dbReference type="SAM" id="Phobius"/>
    </source>
</evidence>
<feature type="signal peptide" evidence="2">
    <location>
        <begin position="1"/>
        <end position="23"/>
    </location>
</feature>
<keyword evidence="1" id="KW-0472">Membrane</keyword>
<accession>A0ABQ0SNI3</accession>